<dbReference type="Proteomes" id="UP000014160">
    <property type="component" value="Unassembled WGS sequence"/>
</dbReference>
<dbReference type="RefSeq" id="WP_010781719.1">
    <property type="nucleotide sequence ID" value="NZ_ASWH01000001.1"/>
</dbReference>
<dbReference type="HOGENOM" id="CLU_2450044_0_0_9"/>
<dbReference type="Proteomes" id="UP000013750">
    <property type="component" value="Unassembled WGS sequence"/>
</dbReference>
<comment type="caution">
    <text evidence="1">The sequence shown here is derived from an EMBL/GenBank/DDBJ whole genome shotgun (WGS) entry which is preliminary data.</text>
</comment>
<name>R2XFR2_9ENTE</name>
<dbReference type="PATRIC" id="fig|1158614.3.peg.3347"/>
<evidence type="ECO:0000313" key="3">
    <source>
        <dbReference type="Proteomes" id="UP000013750"/>
    </source>
</evidence>
<proteinExistence type="predicted"/>
<keyword evidence="4" id="KW-1185">Reference proteome</keyword>
<dbReference type="EMBL" id="AJDQ01000012">
    <property type="protein sequence ID" value="EOI53423.1"/>
    <property type="molecule type" value="Genomic_DNA"/>
</dbReference>
<dbReference type="EMBL" id="ASWH01000001">
    <property type="protein sequence ID" value="EOW81302.1"/>
    <property type="molecule type" value="Genomic_DNA"/>
</dbReference>
<evidence type="ECO:0000313" key="2">
    <source>
        <dbReference type="EMBL" id="EOW81302.1"/>
    </source>
</evidence>
<reference evidence="2 4" key="2">
    <citation type="submission" date="2013-03" db="EMBL/GenBank/DDBJ databases">
        <title>The Genome Sequence of Enterococcus gilvus ATCC BAA-350 (PacBio/Illumina hybrid assembly).</title>
        <authorList>
            <consortium name="The Broad Institute Genomics Platform"/>
            <consortium name="The Broad Institute Genome Sequencing Center for Infectious Disease"/>
            <person name="Earl A."/>
            <person name="Russ C."/>
            <person name="Gilmore M."/>
            <person name="Surin D."/>
            <person name="Walker B."/>
            <person name="Young S."/>
            <person name="Zeng Q."/>
            <person name="Gargeya S."/>
            <person name="Fitzgerald M."/>
            <person name="Haas B."/>
            <person name="Abouelleil A."/>
            <person name="Allen A.W."/>
            <person name="Alvarado L."/>
            <person name="Arachchi H.M."/>
            <person name="Berlin A.M."/>
            <person name="Chapman S.B."/>
            <person name="Gainer-Dewar J."/>
            <person name="Goldberg J."/>
            <person name="Griggs A."/>
            <person name="Gujja S."/>
            <person name="Hansen M."/>
            <person name="Howarth C."/>
            <person name="Imamovic A."/>
            <person name="Ireland A."/>
            <person name="Larimer J."/>
            <person name="McCowan C."/>
            <person name="Murphy C."/>
            <person name="Pearson M."/>
            <person name="Poon T.W."/>
            <person name="Priest M."/>
            <person name="Roberts A."/>
            <person name="Saif S."/>
            <person name="Shea T."/>
            <person name="Sisk P."/>
            <person name="Sykes S."/>
            <person name="Wortman J."/>
            <person name="Nusbaum C."/>
            <person name="Birren B."/>
        </authorList>
    </citation>
    <scope>NUCLEOTIDE SEQUENCE [LARGE SCALE GENOMIC DNA]</scope>
    <source>
        <strain evidence="2 4">ATCC BAA-350</strain>
    </source>
</reference>
<reference evidence="1 3" key="1">
    <citation type="submission" date="2013-02" db="EMBL/GenBank/DDBJ databases">
        <title>The Genome Sequence of Enterococcus gilvus ATCC BAA-350.</title>
        <authorList>
            <consortium name="The Broad Institute Genome Sequencing Platform"/>
            <consortium name="The Broad Institute Genome Sequencing Center for Infectious Disease"/>
            <person name="Earl A.M."/>
            <person name="Gilmore M.S."/>
            <person name="Lebreton F."/>
            <person name="Walker B."/>
            <person name="Young S.K."/>
            <person name="Zeng Q."/>
            <person name="Gargeya S."/>
            <person name="Fitzgerald M."/>
            <person name="Haas B."/>
            <person name="Abouelleil A."/>
            <person name="Alvarado L."/>
            <person name="Arachchi H.M."/>
            <person name="Berlin A.M."/>
            <person name="Chapman S.B."/>
            <person name="Dewar J."/>
            <person name="Goldberg J."/>
            <person name="Griggs A."/>
            <person name="Gujja S."/>
            <person name="Hansen M."/>
            <person name="Howarth C."/>
            <person name="Imamovic A."/>
            <person name="Larimer J."/>
            <person name="McCowan C."/>
            <person name="Murphy C."/>
            <person name="Neiman D."/>
            <person name="Pearson M."/>
            <person name="Priest M."/>
            <person name="Roberts A."/>
            <person name="Saif S."/>
            <person name="Shea T."/>
            <person name="Sisk P."/>
            <person name="Sykes S."/>
            <person name="Wortman J."/>
            <person name="Nusbaum C."/>
            <person name="Birren B."/>
        </authorList>
    </citation>
    <scope>NUCLEOTIDE SEQUENCE [LARGE SCALE GENOMIC DNA]</scope>
    <source>
        <strain evidence="1 3">ATCC BAA-350</strain>
    </source>
</reference>
<organism evidence="1 3">
    <name type="scientific">Enterococcus gilvus ATCC BAA-350</name>
    <dbReference type="NCBI Taxonomy" id="1158614"/>
    <lineage>
        <taxon>Bacteria</taxon>
        <taxon>Bacillati</taxon>
        <taxon>Bacillota</taxon>
        <taxon>Bacilli</taxon>
        <taxon>Lactobacillales</taxon>
        <taxon>Enterococcaceae</taxon>
        <taxon>Enterococcus</taxon>
    </lineage>
</organism>
<evidence type="ECO:0000313" key="1">
    <source>
        <dbReference type="EMBL" id="EOI53423.1"/>
    </source>
</evidence>
<evidence type="ECO:0000313" key="4">
    <source>
        <dbReference type="Proteomes" id="UP000014160"/>
    </source>
</evidence>
<dbReference type="AlphaFoldDB" id="R2XFR2"/>
<sequence>MEIQITGTPNEVEEMFRRIGKSKEPVDLTINNINPNRALKVAKSIEDVTYSLSNDNVVNTENISPESITIIAECQLSPVMKLRSSREVI</sequence>
<gene>
    <name evidence="2" type="ORF">I592_00587</name>
    <name evidence="1" type="ORF">UKC_03375</name>
</gene>
<accession>R2XFR2</accession>
<protein>
    <submittedName>
        <fullName evidence="1">Uncharacterized protein</fullName>
    </submittedName>
</protein>